<dbReference type="InterPro" id="IPR004659">
    <property type="entry name" value="RNase_E/G"/>
</dbReference>
<keyword evidence="4" id="KW-0255">Endonuclease</keyword>
<keyword evidence="6" id="KW-0460">Magnesium</keyword>
<protein>
    <recommendedName>
        <fullName evidence="8">RNA-binding protein AU-1/Ribonuclease E/G domain-containing protein</fullName>
    </recommendedName>
</protein>
<dbReference type="InterPro" id="IPR012340">
    <property type="entry name" value="NA-bd_OB-fold"/>
</dbReference>
<evidence type="ECO:0000313" key="10">
    <source>
        <dbReference type="Proteomes" id="UP000606463"/>
    </source>
</evidence>
<dbReference type="AlphaFoldDB" id="A0A9D1CFH7"/>
<dbReference type="PANTHER" id="PTHR30001">
    <property type="entry name" value="RIBONUCLEASE"/>
    <property type="match status" value="1"/>
</dbReference>
<organism evidence="9 10">
    <name type="scientific">Aquifex aeolicus</name>
    <dbReference type="NCBI Taxonomy" id="63363"/>
    <lineage>
        <taxon>Bacteria</taxon>
        <taxon>Pseudomonadati</taxon>
        <taxon>Aquificota</taxon>
        <taxon>Aquificia</taxon>
        <taxon>Aquificales</taxon>
        <taxon>Aquificaceae</taxon>
        <taxon>Aquifex</taxon>
    </lineage>
</organism>
<evidence type="ECO:0000256" key="4">
    <source>
        <dbReference type="ARBA" id="ARBA00022759"/>
    </source>
</evidence>
<evidence type="ECO:0000313" key="9">
    <source>
        <dbReference type="EMBL" id="HIP98441.1"/>
    </source>
</evidence>
<dbReference type="GO" id="GO:0004540">
    <property type="term" value="F:RNA nuclease activity"/>
    <property type="evidence" value="ECO:0007669"/>
    <property type="project" value="InterPro"/>
</dbReference>
<keyword evidence="3" id="KW-0479">Metal-binding</keyword>
<reference evidence="9" key="1">
    <citation type="journal article" date="2020" name="ISME J.">
        <title>Gammaproteobacteria mediating utilization of methyl-, sulfur- and petroleum organic compounds in deep ocean hydrothermal plumes.</title>
        <authorList>
            <person name="Zhou Z."/>
            <person name="Liu Y."/>
            <person name="Pan J."/>
            <person name="Cron B.R."/>
            <person name="Toner B.M."/>
            <person name="Anantharaman K."/>
            <person name="Breier J.A."/>
            <person name="Dick G.J."/>
            <person name="Li M."/>
        </authorList>
    </citation>
    <scope>NUCLEOTIDE SEQUENCE</scope>
    <source>
        <strain evidence="9">SZUA-1501</strain>
    </source>
</reference>
<dbReference type="GO" id="GO:0003723">
    <property type="term" value="F:RNA binding"/>
    <property type="evidence" value="ECO:0007669"/>
    <property type="project" value="UniProtKB-KW"/>
</dbReference>
<dbReference type="EMBL" id="DQVE01000039">
    <property type="protein sequence ID" value="HIP98441.1"/>
    <property type="molecule type" value="Genomic_DNA"/>
</dbReference>
<gene>
    <name evidence="9" type="ORF">EYH37_03655</name>
</gene>
<dbReference type="SUPFAM" id="SSF50249">
    <property type="entry name" value="Nucleic acid-binding proteins"/>
    <property type="match status" value="1"/>
</dbReference>
<evidence type="ECO:0000256" key="6">
    <source>
        <dbReference type="ARBA" id="ARBA00022842"/>
    </source>
</evidence>
<comment type="cofactor">
    <cofactor evidence="1">
        <name>Mg(2+)</name>
        <dbReference type="ChEBI" id="CHEBI:18420"/>
    </cofactor>
</comment>
<evidence type="ECO:0000256" key="1">
    <source>
        <dbReference type="ARBA" id="ARBA00001946"/>
    </source>
</evidence>
<dbReference type="Proteomes" id="UP000606463">
    <property type="component" value="Unassembled WGS sequence"/>
</dbReference>
<dbReference type="GO" id="GO:0004519">
    <property type="term" value="F:endonuclease activity"/>
    <property type="evidence" value="ECO:0007669"/>
    <property type="project" value="UniProtKB-KW"/>
</dbReference>
<dbReference type="GO" id="GO:0046872">
    <property type="term" value="F:metal ion binding"/>
    <property type="evidence" value="ECO:0007669"/>
    <property type="project" value="UniProtKB-KW"/>
</dbReference>
<dbReference type="PANTHER" id="PTHR30001:SF1">
    <property type="entry name" value="RIBONUCLEASE E_G-LIKE PROTEIN, CHLOROPLASTIC"/>
    <property type="match status" value="1"/>
</dbReference>
<keyword evidence="2" id="KW-0540">Nuclease</keyword>
<evidence type="ECO:0000256" key="5">
    <source>
        <dbReference type="ARBA" id="ARBA00022801"/>
    </source>
</evidence>
<accession>A0A9D1CFH7</accession>
<feature type="domain" description="RNA-binding protein AU-1/Ribonuclease E/G" evidence="8">
    <location>
        <begin position="189"/>
        <end position="314"/>
    </location>
</feature>
<dbReference type="GO" id="GO:0006364">
    <property type="term" value="P:rRNA processing"/>
    <property type="evidence" value="ECO:0007669"/>
    <property type="project" value="TreeGrafter"/>
</dbReference>
<sequence>MSFVTVYPLGEGVLSLLFNGSLEVTEAGYTPLEKPSLFSLYPAKVVKKEETLGGFFVELEKGGEAFLPFSHSLKTKVGEKLTVQVVRESWEGKPPRVSEKFFLPLRGCEVSLNPTGRVLFLSPIEEGERKKLLKIAKERGYRLKVRDAKECLKGLKLFETYLRLAKEEKPFKWFHFYTQTFMAAKRVKLFTERDDILKNYREFLKTFGLNSAEAFLLTLEKLVKKFSPSLWKGFFNQKIAFEGGYLLIYENEGLVFIDVNGNLNHYKLNLKALELIAKLLPLRKWGGLIAVDFIDLPNKPLKEKLKEAIKRRLLLLDCKGLGFTNGGLYEIVCPKRVPPILQILQVYSPFCGCKVKSNGLLFLEIVWKLSEFTSQSVLIILHPCRKGIEKLFSNLSKGWIKVKFDPAVGVNEFKLLIGNG</sequence>
<name>A0A9D1CFH7_AQUAO</name>
<evidence type="ECO:0000259" key="8">
    <source>
        <dbReference type="Pfam" id="PF10150"/>
    </source>
</evidence>
<evidence type="ECO:0000256" key="7">
    <source>
        <dbReference type="ARBA" id="ARBA00022884"/>
    </source>
</evidence>
<evidence type="ECO:0000256" key="2">
    <source>
        <dbReference type="ARBA" id="ARBA00022722"/>
    </source>
</evidence>
<keyword evidence="5" id="KW-0378">Hydrolase</keyword>
<keyword evidence="7" id="KW-0694">RNA-binding</keyword>
<dbReference type="GO" id="GO:0016787">
    <property type="term" value="F:hydrolase activity"/>
    <property type="evidence" value="ECO:0007669"/>
    <property type="project" value="UniProtKB-KW"/>
</dbReference>
<dbReference type="GO" id="GO:0005737">
    <property type="term" value="C:cytoplasm"/>
    <property type="evidence" value="ECO:0007669"/>
    <property type="project" value="TreeGrafter"/>
</dbReference>
<dbReference type="InterPro" id="IPR019307">
    <property type="entry name" value="RNA-bd_AU-1/RNase_E/G"/>
</dbReference>
<dbReference type="Pfam" id="PF10150">
    <property type="entry name" value="RNase_E_G"/>
    <property type="match status" value="1"/>
</dbReference>
<comment type="caution">
    <text evidence="9">The sequence shown here is derived from an EMBL/GenBank/DDBJ whole genome shotgun (WGS) entry which is preliminary data.</text>
</comment>
<evidence type="ECO:0000256" key="3">
    <source>
        <dbReference type="ARBA" id="ARBA00022723"/>
    </source>
</evidence>
<proteinExistence type="predicted"/>